<protein>
    <submittedName>
        <fullName evidence="7">Uncharacterized protein</fullName>
    </submittedName>
</protein>
<feature type="domain" description="Tectonic-1-3" evidence="5">
    <location>
        <begin position="183"/>
        <end position="341"/>
    </location>
</feature>
<dbReference type="InterPro" id="IPR011677">
    <property type="entry name" value="TCTN1-3_dom"/>
</dbReference>
<dbReference type="OrthoDB" id="2104337at2759"/>
<evidence type="ECO:0000256" key="3">
    <source>
        <dbReference type="ARBA" id="ARBA00022794"/>
    </source>
</evidence>
<dbReference type="PANTHER" id="PTHR14611:SF2">
    <property type="entry name" value="TECTONIC"/>
    <property type="match status" value="1"/>
</dbReference>
<organism evidence="7 8">
    <name type="scientific">Fasciola gigantica</name>
    <name type="common">Giant liver fluke</name>
    <dbReference type="NCBI Taxonomy" id="46835"/>
    <lineage>
        <taxon>Eukaryota</taxon>
        <taxon>Metazoa</taxon>
        <taxon>Spiralia</taxon>
        <taxon>Lophotrochozoa</taxon>
        <taxon>Platyhelminthes</taxon>
        <taxon>Trematoda</taxon>
        <taxon>Digenea</taxon>
        <taxon>Plagiorchiida</taxon>
        <taxon>Echinostomata</taxon>
        <taxon>Echinostomatoidea</taxon>
        <taxon>Fasciolidae</taxon>
        <taxon>Fasciola</taxon>
    </lineage>
</organism>
<name>A0A504Y6V8_FASGI</name>
<sequence length="458" mass="50617">MKSPGLLVFGHFSFLFSFIASLTPYTSMRSFSLIIWRFEGALCPCDRIPVHCDIRCCCDSGCTIDDRESFKTCLYRREWNSEEKCSIENVLFHNNSLITTNYSLRHKKCSTDSKCVFSYPFKLTSILICICTDGPVNVLYSLQLAVTINETRTLSNIFTDDGFHQKTSLNVIAAPGKLEKNNFEAGRPIFVKFGSGLFGTFQLPSASESKNCSDILQPQILHNASSTCKRYISTDDNGTSCVSIPMHRQYTEGFKVSKFSTKMADFNITGYNGNATAGASLMSVNLVQCFHANGTSRPCPTNNPSFDFVTKTCSNVTTEIAFVFTISDAGLVDVNVQVVITDNVVLDFDQIFHVRFKQDLTEPVTLVHSSSSLEFHVSGSPGYLRGAPVRAGVFKSNSISLMPAIPIPSGIDREQAAGWTHGWWPIFAGGQCQTPAQLGNQILTVRFGVEMRSSCFLQ</sequence>
<comment type="similarity">
    <text evidence="1">Belongs to the tectonic family.</text>
</comment>
<dbReference type="GO" id="GO:0030030">
    <property type="term" value="P:cell projection organization"/>
    <property type="evidence" value="ECO:0007669"/>
    <property type="project" value="UniProtKB-KW"/>
</dbReference>
<dbReference type="InterPro" id="IPR057724">
    <property type="entry name" value="TCTN1-3_N"/>
</dbReference>
<dbReference type="InterPro" id="IPR040354">
    <property type="entry name" value="TCTN1-3"/>
</dbReference>
<comment type="caution">
    <text evidence="7">The sequence shown here is derived from an EMBL/GenBank/DDBJ whole genome shotgun (WGS) entry which is preliminary data.</text>
</comment>
<keyword evidence="2" id="KW-0732">Signal</keyword>
<reference evidence="7 8" key="1">
    <citation type="submission" date="2019-04" db="EMBL/GenBank/DDBJ databases">
        <title>Annotation for the trematode Fasciola gigantica.</title>
        <authorList>
            <person name="Choi Y.-J."/>
        </authorList>
    </citation>
    <scope>NUCLEOTIDE SEQUENCE [LARGE SCALE GENOMIC DNA]</scope>
    <source>
        <strain evidence="7">Uganda_cow_1</strain>
    </source>
</reference>
<evidence type="ECO:0000313" key="8">
    <source>
        <dbReference type="Proteomes" id="UP000316759"/>
    </source>
</evidence>
<dbReference type="EMBL" id="SUNJ01014086">
    <property type="protein sequence ID" value="TPP56774.1"/>
    <property type="molecule type" value="Genomic_DNA"/>
</dbReference>
<keyword evidence="8" id="KW-1185">Reference proteome</keyword>
<accession>A0A504Y6V8</accession>
<evidence type="ECO:0000313" key="7">
    <source>
        <dbReference type="EMBL" id="TPP56774.1"/>
    </source>
</evidence>
<dbReference type="Proteomes" id="UP000316759">
    <property type="component" value="Unassembled WGS sequence"/>
</dbReference>
<evidence type="ECO:0000259" key="6">
    <source>
        <dbReference type="Pfam" id="PF25752"/>
    </source>
</evidence>
<evidence type="ECO:0000259" key="5">
    <source>
        <dbReference type="Pfam" id="PF07773"/>
    </source>
</evidence>
<evidence type="ECO:0000256" key="1">
    <source>
        <dbReference type="ARBA" id="ARBA00007633"/>
    </source>
</evidence>
<proteinExistence type="inferred from homology"/>
<evidence type="ECO:0000256" key="2">
    <source>
        <dbReference type="ARBA" id="ARBA00022729"/>
    </source>
</evidence>
<gene>
    <name evidence="7" type="ORF">FGIG_06782</name>
</gene>
<dbReference type="PANTHER" id="PTHR14611">
    <property type="entry name" value="TECTONIC FAMILY MEMBER"/>
    <property type="match status" value="1"/>
</dbReference>
<keyword evidence="4" id="KW-0325">Glycoprotein</keyword>
<dbReference type="Pfam" id="PF07773">
    <property type="entry name" value="TCTN_DUF1619"/>
    <property type="match status" value="1"/>
</dbReference>
<evidence type="ECO:0000256" key="4">
    <source>
        <dbReference type="ARBA" id="ARBA00023180"/>
    </source>
</evidence>
<dbReference type="AlphaFoldDB" id="A0A504Y6V8"/>
<feature type="domain" description="Tectonic-1-3 N-terminal" evidence="6">
    <location>
        <begin position="41"/>
        <end position="123"/>
    </location>
</feature>
<dbReference type="Pfam" id="PF25752">
    <property type="entry name" value="DUF1619_N"/>
    <property type="match status" value="1"/>
</dbReference>
<dbReference type="STRING" id="46835.A0A504Y6V8"/>
<keyword evidence="3" id="KW-0970">Cilium biogenesis/degradation</keyword>